<evidence type="ECO:0000313" key="2">
    <source>
        <dbReference type="Proteomes" id="UP000324222"/>
    </source>
</evidence>
<comment type="caution">
    <text evidence="1">The sequence shown here is derived from an EMBL/GenBank/DDBJ whole genome shotgun (WGS) entry which is preliminary data.</text>
</comment>
<keyword evidence="2" id="KW-1185">Reference proteome</keyword>
<organism evidence="1 2">
    <name type="scientific">Portunus trituberculatus</name>
    <name type="common">Swimming crab</name>
    <name type="synonym">Neptunus trituberculatus</name>
    <dbReference type="NCBI Taxonomy" id="210409"/>
    <lineage>
        <taxon>Eukaryota</taxon>
        <taxon>Metazoa</taxon>
        <taxon>Ecdysozoa</taxon>
        <taxon>Arthropoda</taxon>
        <taxon>Crustacea</taxon>
        <taxon>Multicrustacea</taxon>
        <taxon>Malacostraca</taxon>
        <taxon>Eumalacostraca</taxon>
        <taxon>Eucarida</taxon>
        <taxon>Decapoda</taxon>
        <taxon>Pleocyemata</taxon>
        <taxon>Brachyura</taxon>
        <taxon>Eubrachyura</taxon>
        <taxon>Portunoidea</taxon>
        <taxon>Portunidae</taxon>
        <taxon>Portuninae</taxon>
        <taxon>Portunus</taxon>
    </lineage>
</organism>
<evidence type="ECO:0000313" key="1">
    <source>
        <dbReference type="EMBL" id="MPC24371.1"/>
    </source>
</evidence>
<sequence>MEGEAGEEVGRHSHHLKEITLASMFYLFSWDGFTFKFEGLEVNSGSANTFTPGFVLNVSCRSSHDVLLAAGGGVLVWGGMGGGWDR</sequence>
<reference evidence="1 2" key="1">
    <citation type="submission" date="2019-05" db="EMBL/GenBank/DDBJ databases">
        <title>Another draft genome of Portunus trituberculatus and its Hox gene families provides insights of decapod evolution.</title>
        <authorList>
            <person name="Jeong J.-H."/>
            <person name="Song I."/>
            <person name="Kim S."/>
            <person name="Choi T."/>
            <person name="Kim D."/>
            <person name="Ryu S."/>
            <person name="Kim W."/>
        </authorList>
    </citation>
    <scope>NUCLEOTIDE SEQUENCE [LARGE SCALE GENOMIC DNA]</scope>
    <source>
        <tissue evidence="1">Muscle</tissue>
    </source>
</reference>
<dbReference type="Proteomes" id="UP000324222">
    <property type="component" value="Unassembled WGS sequence"/>
</dbReference>
<proteinExistence type="predicted"/>
<dbReference type="AlphaFoldDB" id="A0A5B7DRW9"/>
<protein>
    <submittedName>
        <fullName evidence="1">Uncharacterized protein</fullName>
    </submittedName>
</protein>
<accession>A0A5B7DRW9</accession>
<gene>
    <name evidence="1" type="ORF">E2C01_017452</name>
</gene>
<name>A0A5B7DRW9_PORTR</name>
<dbReference type="EMBL" id="VSRR010001322">
    <property type="protein sequence ID" value="MPC24371.1"/>
    <property type="molecule type" value="Genomic_DNA"/>
</dbReference>